<organism evidence="6 7">
    <name type="scientific">Capsaspora owczarzaki (strain ATCC 30864)</name>
    <dbReference type="NCBI Taxonomy" id="595528"/>
    <lineage>
        <taxon>Eukaryota</taxon>
        <taxon>Filasterea</taxon>
        <taxon>Capsaspora</taxon>
    </lineage>
</organism>
<reference evidence="7" key="1">
    <citation type="submission" date="2011-02" db="EMBL/GenBank/DDBJ databases">
        <title>The Genome Sequence of Capsaspora owczarzaki ATCC 30864.</title>
        <authorList>
            <person name="Russ C."/>
            <person name="Cuomo C."/>
            <person name="Burger G."/>
            <person name="Gray M.W."/>
            <person name="Holland P.W.H."/>
            <person name="King N."/>
            <person name="Lang F.B.F."/>
            <person name="Roger A.J."/>
            <person name="Ruiz-Trillo I."/>
            <person name="Young S.K."/>
            <person name="Zeng Q."/>
            <person name="Gargeya S."/>
            <person name="Alvarado L."/>
            <person name="Berlin A."/>
            <person name="Chapman S.B."/>
            <person name="Chen Z."/>
            <person name="Freedman E."/>
            <person name="Gellesch M."/>
            <person name="Goldberg J."/>
            <person name="Griggs A."/>
            <person name="Gujja S."/>
            <person name="Heilman E."/>
            <person name="Heiman D."/>
            <person name="Howarth C."/>
            <person name="Mehta T."/>
            <person name="Neiman D."/>
            <person name="Pearson M."/>
            <person name="Roberts A."/>
            <person name="Saif S."/>
            <person name="Shea T."/>
            <person name="Shenoy N."/>
            <person name="Sisk P."/>
            <person name="Stolte C."/>
            <person name="Sykes S."/>
            <person name="White J."/>
            <person name="Yandava C."/>
            <person name="Haas B."/>
            <person name="Nusbaum C."/>
            <person name="Birren B."/>
        </authorList>
    </citation>
    <scope>NUCLEOTIDE SEQUENCE</scope>
    <source>
        <strain evidence="7">ATCC 30864</strain>
    </source>
</reference>
<dbReference type="Pfam" id="PF26091">
    <property type="entry name" value="PWI_CCDC43"/>
    <property type="match status" value="1"/>
</dbReference>
<protein>
    <recommendedName>
        <fullName evidence="5">CCDC43 PWI-like domain-containing protein</fullName>
    </recommendedName>
</protein>
<evidence type="ECO:0000256" key="3">
    <source>
        <dbReference type="SAM" id="Coils"/>
    </source>
</evidence>
<proteinExistence type="inferred from homology"/>
<evidence type="ECO:0000256" key="2">
    <source>
        <dbReference type="ARBA" id="ARBA00023054"/>
    </source>
</evidence>
<dbReference type="PhylomeDB" id="A0A0D2X298"/>
<evidence type="ECO:0000256" key="1">
    <source>
        <dbReference type="ARBA" id="ARBA00005305"/>
    </source>
</evidence>
<evidence type="ECO:0000259" key="5">
    <source>
        <dbReference type="Pfam" id="PF26091"/>
    </source>
</evidence>
<sequence length="217" mass="24999">MATEAEEAAFKQWLESELRSTLKIDDAVMFEYLVGIIALESSDDERREAVESFISELTDVPVDAFLDQVVSRWRAIVISQQAAEKDRQALERKKAQEKVDAISREQTAAIAAEMAASRKEISPEERKRRDAILEQYAYDHGSDEEDYVPEDGETDDIPGIAANNNQAMVADYHLQQRMQAKAEHEQKVARDKAQQDREKAEREKVKQRTQKQERRRM</sequence>
<dbReference type="Proteomes" id="UP000008743">
    <property type="component" value="Unassembled WGS sequence"/>
</dbReference>
<gene>
    <name evidence="6" type="ORF">CAOG_003198</name>
</gene>
<feature type="region of interest" description="Disordered" evidence="4">
    <location>
        <begin position="139"/>
        <end position="159"/>
    </location>
</feature>
<comment type="similarity">
    <text evidence="1">Belongs to the CCDC43 family.</text>
</comment>
<name>A0A0D2X298_CAPO3</name>
<dbReference type="OrthoDB" id="2187466at2759"/>
<feature type="coiled-coil region" evidence="3">
    <location>
        <begin position="78"/>
        <end position="105"/>
    </location>
</feature>
<feature type="domain" description="CCDC43 PWI-like" evidence="5">
    <location>
        <begin position="5"/>
        <end position="76"/>
    </location>
</feature>
<evidence type="ECO:0000313" key="7">
    <source>
        <dbReference type="Proteomes" id="UP000008743"/>
    </source>
</evidence>
<feature type="compositionally biased region" description="Acidic residues" evidence="4">
    <location>
        <begin position="142"/>
        <end position="156"/>
    </location>
</feature>
<keyword evidence="2 3" id="KW-0175">Coiled coil</keyword>
<dbReference type="EMBL" id="KE346363">
    <property type="protein sequence ID" value="KJE92184.1"/>
    <property type="molecule type" value="Genomic_DNA"/>
</dbReference>
<accession>A0A0D2X298</accession>
<evidence type="ECO:0000256" key="4">
    <source>
        <dbReference type="SAM" id="MobiDB-lite"/>
    </source>
</evidence>
<dbReference type="OMA" id="KFLFRNT"/>
<dbReference type="RefSeq" id="XP_004364037.1">
    <property type="nucleotide sequence ID" value="XM_004363980.2"/>
</dbReference>
<dbReference type="InterPro" id="IPR037666">
    <property type="entry name" value="CCDC43"/>
</dbReference>
<keyword evidence="7" id="KW-1185">Reference proteome</keyword>
<dbReference type="InParanoid" id="A0A0D2X298"/>
<dbReference type="AlphaFoldDB" id="A0A0D2X298"/>
<dbReference type="InterPro" id="IPR058771">
    <property type="entry name" value="PWI_CCDC43"/>
</dbReference>
<dbReference type="PANTHER" id="PTHR31684:SF2">
    <property type="entry name" value="COILED-COIL DOMAIN-CONTAINING PROTEIN 43"/>
    <property type="match status" value="1"/>
</dbReference>
<feature type="region of interest" description="Disordered" evidence="4">
    <location>
        <begin position="175"/>
        <end position="217"/>
    </location>
</feature>
<dbReference type="eggNOG" id="ENOG502RYDM">
    <property type="taxonomic scope" value="Eukaryota"/>
</dbReference>
<dbReference type="PANTHER" id="PTHR31684">
    <property type="entry name" value="COILED-COIL DOMAIN-CONTAINING PROTEIN 43"/>
    <property type="match status" value="1"/>
</dbReference>
<evidence type="ECO:0000313" key="6">
    <source>
        <dbReference type="EMBL" id="KJE92184.1"/>
    </source>
</evidence>
<feature type="compositionally biased region" description="Basic and acidic residues" evidence="4">
    <location>
        <begin position="180"/>
        <end position="217"/>
    </location>
</feature>